<keyword evidence="2" id="KW-0040">ANK repeat</keyword>
<feature type="compositionally biased region" description="Polar residues" evidence="3">
    <location>
        <begin position="494"/>
        <end position="511"/>
    </location>
</feature>
<evidence type="ECO:0000313" key="4">
    <source>
        <dbReference type="Proteomes" id="UP000515163"/>
    </source>
</evidence>
<feature type="region of interest" description="Disordered" evidence="3">
    <location>
        <begin position="467"/>
        <end position="511"/>
    </location>
</feature>
<proteinExistence type="predicted"/>
<dbReference type="Proteomes" id="UP000515163">
    <property type="component" value="Unplaced"/>
</dbReference>
<dbReference type="PANTHER" id="PTHR24198:SF165">
    <property type="entry name" value="ANKYRIN REPEAT-CONTAINING PROTEIN-RELATED"/>
    <property type="match status" value="1"/>
</dbReference>
<evidence type="ECO:0000256" key="1">
    <source>
        <dbReference type="ARBA" id="ARBA00022737"/>
    </source>
</evidence>
<dbReference type="SUPFAM" id="SSF48403">
    <property type="entry name" value="Ankyrin repeat"/>
    <property type="match status" value="1"/>
</dbReference>
<dbReference type="KEGG" id="aten:116298504"/>
<feature type="compositionally biased region" description="Basic and acidic residues" evidence="3">
    <location>
        <begin position="433"/>
        <end position="445"/>
    </location>
</feature>
<dbReference type="InterPro" id="IPR002110">
    <property type="entry name" value="Ankyrin_rpt"/>
</dbReference>
<accession>A0A6P8I4P6</accession>
<reference evidence="5" key="1">
    <citation type="submission" date="2025-08" db="UniProtKB">
        <authorList>
            <consortium name="RefSeq"/>
        </authorList>
    </citation>
    <scope>IDENTIFICATION</scope>
    <source>
        <tissue evidence="5">Tentacle</tissue>
    </source>
</reference>
<dbReference type="InParanoid" id="A0A6P8I4P6"/>
<dbReference type="SMART" id="SM00248">
    <property type="entry name" value="ANK"/>
    <property type="match status" value="3"/>
</dbReference>
<evidence type="ECO:0000256" key="2">
    <source>
        <dbReference type="ARBA" id="ARBA00023043"/>
    </source>
</evidence>
<dbReference type="OrthoDB" id="5406014at2759"/>
<name>A0A6P8I4P6_ACTTE</name>
<sequence length="511" mass="57597">MPALVKAINERRFRQARFLVASGYNVNDKDHESGHTALIASCLLENERKACCIIKWLLRHEACLLTSDNRGLTPLMHACKNRKYRVVELILKEKELDLKAQDNEGNSALLYATRSGDLKITKIILREFVRRRVQGQDQANSAGETPLILAAKLGHWECCDVLLKGGKASPHARDFEMKMTAEEWKMSTLHSNALPLGKKSLEGLSRQVRSANGKCHSVEHAKGQDVTADGGDQNSAKNSKQLQSSKPWVYNDSNRYHFSRCNEINHDERSVKLLDKRSRRKGNPMKQRYGDYDETNFEVRSTAASPLGEIKSSNILANEDKGICMRGHTSKGLKSIDVVNGHDRQTFLKSRKDNRSMSAPQRAYESHVGRLRKTYDEKCKNALEKKDVPDWTQPKRQTSFTNDQLPSLLRVLGDQQSSSYRVKATPPPPEPEPDLRKETGDPRRKDILKRFAKAGLASMMMSKLGGVRRKSGATEYTGKINSPLSGHCKRRTRSNSCRSDGSSHSTKSLWI</sequence>
<dbReference type="Gene3D" id="1.25.40.20">
    <property type="entry name" value="Ankyrin repeat-containing domain"/>
    <property type="match status" value="1"/>
</dbReference>
<feature type="compositionally biased region" description="Polar residues" evidence="3">
    <location>
        <begin position="394"/>
        <end position="405"/>
    </location>
</feature>
<organism evidence="4 5">
    <name type="scientific">Actinia tenebrosa</name>
    <name type="common">Australian red waratah sea anemone</name>
    <dbReference type="NCBI Taxonomy" id="6105"/>
    <lineage>
        <taxon>Eukaryota</taxon>
        <taxon>Metazoa</taxon>
        <taxon>Cnidaria</taxon>
        <taxon>Anthozoa</taxon>
        <taxon>Hexacorallia</taxon>
        <taxon>Actiniaria</taxon>
        <taxon>Actiniidae</taxon>
        <taxon>Actinia</taxon>
    </lineage>
</organism>
<dbReference type="AlphaFoldDB" id="A0A6P8I4P6"/>
<dbReference type="Pfam" id="PF12796">
    <property type="entry name" value="Ank_2"/>
    <property type="match status" value="1"/>
</dbReference>
<keyword evidence="4" id="KW-1185">Reference proteome</keyword>
<feature type="region of interest" description="Disordered" evidence="3">
    <location>
        <begin position="386"/>
        <end position="445"/>
    </location>
</feature>
<evidence type="ECO:0000256" key="3">
    <source>
        <dbReference type="SAM" id="MobiDB-lite"/>
    </source>
</evidence>
<evidence type="ECO:0000313" key="5">
    <source>
        <dbReference type="RefSeq" id="XP_031562863.1"/>
    </source>
</evidence>
<dbReference type="InterPro" id="IPR036770">
    <property type="entry name" value="Ankyrin_rpt-contain_sf"/>
</dbReference>
<feature type="region of interest" description="Disordered" evidence="3">
    <location>
        <begin position="208"/>
        <end position="246"/>
    </location>
</feature>
<dbReference type="Pfam" id="PF00023">
    <property type="entry name" value="Ank"/>
    <property type="match status" value="1"/>
</dbReference>
<protein>
    <submittedName>
        <fullName evidence="5">Uncharacterized protein LOC116298504</fullName>
    </submittedName>
</protein>
<dbReference type="GeneID" id="116298504"/>
<gene>
    <name evidence="5" type="primary">LOC116298504</name>
</gene>
<dbReference type="PANTHER" id="PTHR24198">
    <property type="entry name" value="ANKYRIN REPEAT AND PROTEIN KINASE DOMAIN-CONTAINING PROTEIN"/>
    <property type="match status" value="1"/>
</dbReference>
<dbReference type="RefSeq" id="XP_031562863.1">
    <property type="nucleotide sequence ID" value="XM_031707003.1"/>
</dbReference>
<keyword evidence="1" id="KW-0677">Repeat</keyword>
<feature type="compositionally biased region" description="Polar residues" evidence="3">
    <location>
        <begin position="232"/>
        <end position="246"/>
    </location>
</feature>